<dbReference type="Pfam" id="PF13567">
    <property type="entry name" value="DUF4131"/>
    <property type="match status" value="1"/>
</dbReference>
<name>A0ABR9VPH2_9SYNC</name>
<comment type="subcellular location">
    <subcellularLocation>
        <location evidence="1">Cell membrane</location>
        <topology evidence="1">Multi-pass membrane protein</topology>
    </subcellularLocation>
</comment>
<feature type="domain" description="DUF4131" evidence="8">
    <location>
        <begin position="38"/>
        <end position="201"/>
    </location>
</feature>
<feature type="transmembrane region" description="Helical" evidence="6">
    <location>
        <begin position="391"/>
        <end position="412"/>
    </location>
</feature>
<feature type="transmembrane region" description="Helical" evidence="6">
    <location>
        <begin position="291"/>
        <end position="309"/>
    </location>
</feature>
<evidence type="ECO:0000313" key="9">
    <source>
        <dbReference type="EMBL" id="MBE9253267.1"/>
    </source>
</evidence>
<evidence type="ECO:0000256" key="1">
    <source>
        <dbReference type="ARBA" id="ARBA00004651"/>
    </source>
</evidence>
<dbReference type="InterPro" id="IPR004477">
    <property type="entry name" value="ComEC_N"/>
</dbReference>
<dbReference type="PANTHER" id="PTHR30619:SF1">
    <property type="entry name" value="RECOMBINATION PROTEIN 2"/>
    <property type="match status" value="1"/>
</dbReference>
<keyword evidence="5 6" id="KW-0472">Membrane</keyword>
<reference evidence="9 10" key="1">
    <citation type="submission" date="2020-10" db="EMBL/GenBank/DDBJ databases">
        <authorList>
            <person name="Castelo-Branco R."/>
            <person name="Eusebio N."/>
            <person name="Adriana R."/>
            <person name="Vieira A."/>
            <person name="Brugerolle De Fraissinette N."/>
            <person name="Rezende De Castro R."/>
            <person name="Schneider M.P."/>
            <person name="Vasconcelos V."/>
            <person name="Leao P.N."/>
        </authorList>
    </citation>
    <scope>NUCLEOTIDE SEQUENCE [LARGE SCALE GENOMIC DNA]</scope>
    <source>
        <strain evidence="9 10">LEGE 00031</strain>
    </source>
</reference>
<evidence type="ECO:0000259" key="7">
    <source>
        <dbReference type="Pfam" id="PF03772"/>
    </source>
</evidence>
<organism evidence="9 10">
    <name type="scientific">Synechocystis salina LEGE 00031</name>
    <dbReference type="NCBI Taxonomy" id="1828736"/>
    <lineage>
        <taxon>Bacteria</taxon>
        <taxon>Bacillati</taxon>
        <taxon>Cyanobacteriota</taxon>
        <taxon>Cyanophyceae</taxon>
        <taxon>Synechococcales</taxon>
        <taxon>Merismopediaceae</taxon>
        <taxon>Synechocystis</taxon>
    </lineage>
</organism>
<feature type="transmembrane region" description="Helical" evidence="6">
    <location>
        <begin position="424"/>
        <end position="447"/>
    </location>
</feature>
<gene>
    <name evidence="9" type="ORF">IQ217_05195</name>
</gene>
<feature type="transmembrane region" description="Helical" evidence="6">
    <location>
        <begin position="362"/>
        <end position="379"/>
    </location>
</feature>
<feature type="transmembrane region" description="Helical" evidence="6">
    <location>
        <begin position="33"/>
        <end position="54"/>
    </location>
</feature>
<evidence type="ECO:0000259" key="8">
    <source>
        <dbReference type="Pfam" id="PF13567"/>
    </source>
</evidence>
<evidence type="ECO:0000256" key="4">
    <source>
        <dbReference type="ARBA" id="ARBA00022989"/>
    </source>
</evidence>
<keyword evidence="3 6" id="KW-0812">Transmembrane</keyword>
<dbReference type="NCBIfam" id="TIGR00360">
    <property type="entry name" value="ComEC_N-term"/>
    <property type="match status" value="1"/>
</dbReference>
<accession>A0ABR9VPH2</accession>
<keyword evidence="2" id="KW-1003">Cell membrane</keyword>
<feature type="transmembrane region" description="Helical" evidence="6">
    <location>
        <begin position="484"/>
        <end position="501"/>
    </location>
</feature>
<dbReference type="InterPro" id="IPR052159">
    <property type="entry name" value="Competence_DNA_uptake"/>
</dbReference>
<protein>
    <submittedName>
        <fullName evidence="9">ComEC/Rec2 family competence protein</fullName>
    </submittedName>
</protein>
<keyword evidence="4 6" id="KW-1133">Transmembrane helix</keyword>
<comment type="caution">
    <text evidence="9">The sequence shown here is derived from an EMBL/GenBank/DDBJ whole genome shotgun (WGS) entry which is preliminary data.</text>
</comment>
<sequence>MCFHPLVLICLSFMLGLLGAGLDVDWFNLQKGAALAVLWFLATAITVMFMPLVWRRGPTRWQWLLAGMIALLASYYALWRTPQPGVNDISRLLDPPAKSFQTITAIGTLTAGGRENAPGQQQFWLQIEQWQRPPEQEFRPRSGTVYLTLPMAEKPWQQCQQIRVTGLLYRPSAPQNPEAFNFAQYLARQGIFAGLRGETATLVGEKFCGLNPLRQRIVNAQTAWLPAQGQGKWPGLLISSIVLGAKAVNLPTELRNLFQAVGLSHFLAASGYQVSLLVGTVLLLGRKAGVSSKLAIAVGLITLAFYLGLTGLEPSVIRASLLWVGVMAALASGQKLNTVGALLLIATGMLLVNPIWSQALGFQLSFLATLGIVVMVPALQQRLDFLPGKIAAVIAVPLAASIWTTPILLQQFGYFIPAALPLNILITPLLALLSLGGMISALFALIFPPLGSATAWLLAFPARWLMAIAAQFQQLPTVAVGEVGLGQVVIIYAAFGLIWAFPWWRRRWGWVTVFLLAIIILPLIFALQTRVELTIFASKKFPVIVTQAPGTVTTITQAEDQSTARLLAPFLAQKGISQVDCQLTITPAMVGQPLPPSCPHLSWVEINPAILQLEFGQQRWWIFLQVPPTNQAPLQLPLDQRPQTIIWVGQFFPYIWLDSLRPPTAIAIAPYVSKDLRQTVAKYRGQLWVTGPGAIQWNPRQGFNSALDL</sequence>
<feature type="domain" description="ComEC/Rec2-related protein" evidence="7">
    <location>
        <begin position="243"/>
        <end position="503"/>
    </location>
</feature>
<feature type="transmembrane region" description="Helical" evidence="6">
    <location>
        <begin position="263"/>
        <end position="284"/>
    </location>
</feature>
<proteinExistence type="predicted"/>
<keyword evidence="10" id="KW-1185">Reference proteome</keyword>
<dbReference type="EMBL" id="JADEVV010000010">
    <property type="protein sequence ID" value="MBE9253267.1"/>
    <property type="molecule type" value="Genomic_DNA"/>
</dbReference>
<evidence type="ECO:0000313" key="10">
    <source>
        <dbReference type="Proteomes" id="UP000658720"/>
    </source>
</evidence>
<evidence type="ECO:0000256" key="6">
    <source>
        <dbReference type="SAM" id="Phobius"/>
    </source>
</evidence>
<evidence type="ECO:0000256" key="2">
    <source>
        <dbReference type="ARBA" id="ARBA00022475"/>
    </source>
</evidence>
<dbReference type="Pfam" id="PF03772">
    <property type="entry name" value="Competence"/>
    <property type="match status" value="1"/>
</dbReference>
<evidence type="ECO:0000256" key="5">
    <source>
        <dbReference type="ARBA" id="ARBA00023136"/>
    </source>
</evidence>
<evidence type="ECO:0000256" key="3">
    <source>
        <dbReference type="ARBA" id="ARBA00022692"/>
    </source>
</evidence>
<dbReference type="Proteomes" id="UP000658720">
    <property type="component" value="Unassembled WGS sequence"/>
</dbReference>
<dbReference type="PANTHER" id="PTHR30619">
    <property type="entry name" value="DNA INTERNALIZATION/COMPETENCE PROTEIN COMEC/REC2"/>
    <property type="match status" value="1"/>
</dbReference>
<dbReference type="InterPro" id="IPR025405">
    <property type="entry name" value="DUF4131"/>
</dbReference>
<feature type="transmembrane region" description="Helical" evidence="6">
    <location>
        <begin position="508"/>
        <end position="527"/>
    </location>
</feature>